<reference evidence="7" key="1">
    <citation type="submission" date="2019-12" db="EMBL/GenBank/DDBJ databases">
        <title>Whole-genome sequence of Halomicrobium mukohataei pws1.</title>
        <authorList>
            <person name="Verma D.K."/>
            <person name="Gopal K."/>
            <person name="Prasad E.S."/>
        </authorList>
    </citation>
    <scope>NUCLEOTIDE SEQUENCE</scope>
    <source>
        <strain evidence="7">Pws1</strain>
    </source>
</reference>
<evidence type="ECO:0000256" key="4">
    <source>
        <dbReference type="ARBA" id="ARBA00022825"/>
    </source>
</evidence>
<dbReference type="EMBL" id="WOYG01000001">
    <property type="protein sequence ID" value="NLV08491.1"/>
    <property type="molecule type" value="Genomic_DNA"/>
</dbReference>
<evidence type="ECO:0000256" key="2">
    <source>
        <dbReference type="ARBA" id="ARBA00022670"/>
    </source>
</evidence>
<comment type="similarity">
    <text evidence="1">Belongs to the peptidase S49 family.</text>
</comment>
<sequence length="307" mass="31787">MANPIDKHVKTLLTSYTVIIVVALLIGATVGPAVSSALFQSDDEGTIAAVTIQGPISGPTADEVTRQLRTLRKDDSIDAVVLRIDSGGGSVAASEAQYRAVKRLAREKPVVTSVRGVAASGAYYTALPSDEIYATPGGLVGSVGVRALIPQPDGVPRSVTTGPDKAGGLTGDDIRGQVETLKRSFVDSVYAERGDRLALSRTELTNAKVYSGAAAVDNGLVDEIGGLETAIAAAAEKAGLDSYEVVYRSTTPGVLSLLLGSEANSTDAGQVDRASLLTTRGIERPQYLMLWGDLNTSAREVRASGAA</sequence>
<keyword evidence="5" id="KW-0812">Transmembrane</keyword>
<organism evidence="7 8">
    <name type="scientific">Halomicrobium mukohataei</name>
    <dbReference type="NCBI Taxonomy" id="57705"/>
    <lineage>
        <taxon>Archaea</taxon>
        <taxon>Methanobacteriati</taxon>
        <taxon>Methanobacteriota</taxon>
        <taxon>Stenosarchaea group</taxon>
        <taxon>Halobacteria</taxon>
        <taxon>Halobacteriales</taxon>
        <taxon>Haloarculaceae</taxon>
        <taxon>Halomicrobium</taxon>
    </lineage>
</organism>
<gene>
    <name evidence="7" type="ORF">GOC74_00885</name>
</gene>
<dbReference type="Proteomes" id="UP000608662">
    <property type="component" value="Unassembled WGS sequence"/>
</dbReference>
<comment type="caution">
    <text evidence="7">The sequence shown here is derived from an EMBL/GenBank/DDBJ whole genome shotgun (WGS) entry which is preliminary data.</text>
</comment>
<dbReference type="InterPro" id="IPR029045">
    <property type="entry name" value="ClpP/crotonase-like_dom_sf"/>
</dbReference>
<evidence type="ECO:0000313" key="8">
    <source>
        <dbReference type="Proteomes" id="UP000608662"/>
    </source>
</evidence>
<protein>
    <submittedName>
        <fullName evidence="7">S49 family peptidase</fullName>
    </submittedName>
</protein>
<dbReference type="InterPro" id="IPR002142">
    <property type="entry name" value="Peptidase_S49"/>
</dbReference>
<name>A0A847UC66_9EURY</name>
<dbReference type="GO" id="GO:0008236">
    <property type="term" value="F:serine-type peptidase activity"/>
    <property type="evidence" value="ECO:0007669"/>
    <property type="project" value="UniProtKB-KW"/>
</dbReference>
<feature type="transmembrane region" description="Helical" evidence="5">
    <location>
        <begin position="12"/>
        <end position="34"/>
    </location>
</feature>
<evidence type="ECO:0000313" key="7">
    <source>
        <dbReference type="EMBL" id="NLV08491.1"/>
    </source>
</evidence>
<keyword evidence="4" id="KW-0720">Serine protease</keyword>
<dbReference type="GeneID" id="94360443"/>
<dbReference type="CDD" id="cd07023">
    <property type="entry name" value="S49_Sppa_N_C"/>
    <property type="match status" value="1"/>
</dbReference>
<dbReference type="PANTHER" id="PTHR42987">
    <property type="entry name" value="PEPTIDASE S49"/>
    <property type="match status" value="1"/>
</dbReference>
<accession>A0A847UC66</accession>
<keyword evidence="3" id="KW-0378">Hydrolase</keyword>
<dbReference type="PANTHER" id="PTHR42987:SF4">
    <property type="entry name" value="PROTEASE SOHB-RELATED"/>
    <property type="match status" value="1"/>
</dbReference>
<dbReference type="SUPFAM" id="SSF52096">
    <property type="entry name" value="ClpP/crotonase"/>
    <property type="match status" value="1"/>
</dbReference>
<dbReference type="InterPro" id="IPR047272">
    <property type="entry name" value="S49_SppA_C"/>
</dbReference>
<feature type="domain" description="Peptidase S49" evidence="6">
    <location>
        <begin position="177"/>
        <end position="240"/>
    </location>
</feature>
<dbReference type="GO" id="GO:0006508">
    <property type="term" value="P:proteolysis"/>
    <property type="evidence" value="ECO:0007669"/>
    <property type="project" value="UniProtKB-KW"/>
</dbReference>
<evidence type="ECO:0000256" key="1">
    <source>
        <dbReference type="ARBA" id="ARBA00008683"/>
    </source>
</evidence>
<dbReference type="Pfam" id="PF01343">
    <property type="entry name" value="Peptidase_S49"/>
    <property type="match status" value="2"/>
</dbReference>
<keyword evidence="2" id="KW-0645">Protease</keyword>
<evidence type="ECO:0000256" key="3">
    <source>
        <dbReference type="ARBA" id="ARBA00022801"/>
    </source>
</evidence>
<proteinExistence type="inferred from homology"/>
<evidence type="ECO:0000256" key="5">
    <source>
        <dbReference type="SAM" id="Phobius"/>
    </source>
</evidence>
<keyword evidence="5" id="KW-0472">Membrane</keyword>
<dbReference type="AlphaFoldDB" id="A0A847UC66"/>
<feature type="domain" description="Peptidase S49" evidence="6">
    <location>
        <begin position="104"/>
        <end position="147"/>
    </location>
</feature>
<dbReference type="RefSeq" id="WP_170092516.1">
    <property type="nucleotide sequence ID" value="NZ_WOYG01000001.1"/>
</dbReference>
<dbReference type="Gene3D" id="3.90.226.10">
    <property type="entry name" value="2-enoyl-CoA Hydratase, Chain A, domain 1"/>
    <property type="match status" value="2"/>
</dbReference>
<evidence type="ECO:0000259" key="6">
    <source>
        <dbReference type="Pfam" id="PF01343"/>
    </source>
</evidence>
<dbReference type="OrthoDB" id="27099at2157"/>
<keyword evidence="5" id="KW-1133">Transmembrane helix</keyword>